<evidence type="ECO:0000256" key="5">
    <source>
        <dbReference type="ARBA" id="ARBA00023277"/>
    </source>
</evidence>
<dbReference type="AlphaFoldDB" id="A0A0U3N3Y9"/>
<name>A0A0U3N3Y9_9BURK</name>
<dbReference type="FunFam" id="3.20.20.80:FF:000004">
    <property type="entry name" value="Beta-glucosidase 6-phospho-beta-glucosidase"/>
    <property type="match status" value="1"/>
</dbReference>
<evidence type="ECO:0000256" key="4">
    <source>
        <dbReference type="ARBA" id="ARBA00023001"/>
    </source>
</evidence>
<dbReference type="EC" id="3.2.1.21" evidence="2 8"/>
<evidence type="ECO:0000313" key="9">
    <source>
        <dbReference type="EMBL" id="ALV08916.1"/>
    </source>
</evidence>
<dbReference type="PANTHER" id="PTHR10353:SF36">
    <property type="entry name" value="LP05116P"/>
    <property type="match status" value="1"/>
</dbReference>
<dbReference type="KEGG" id="rdp:RD2015_4475"/>
<proteinExistence type="inferred from homology"/>
<keyword evidence="10" id="KW-1185">Reference proteome</keyword>
<evidence type="ECO:0000256" key="1">
    <source>
        <dbReference type="ARBA" id="ARBA00010838"/>
    </source>
</evidence>
<dbReference type="NCBIfam" id="TIGR03356">
    <property type="entry name" value="BGL"/>
    <property type="match status" value="1"/>
</dbReference>
<keyword evidence="4" id="KW-0136">Cellulose degradation</keyword>
<evidence type="ECO:0000256" key="7">
    <source>
        <dbReference type="ARBA" id="ARBA00023326"/>
    </source>
</evidence>
<evidence type="ECO:0000256" key="2">
    <source>
        <dbReference type="ARBA" id="ARBA00012744"/>
    </source>
</evidence>
<comment type="catalytic activity">
    <reaction evidence="8">
        <text>Hydrolysis of terminal, non-reducing beta-D-glucosyl residues with release of beta-D-glucose.</text>
        <dbReference type="EC" id="3.2.1.21"/>
    </reaction>
</comment>
<dbReference type="InterPro" id="IPR017853">
    <property type="entry name" value="GH"/>
</dbReference>
<dbReference type="GO" id="GO:0008422">
    <property type="term" value="F:beta-glucosidase activity"/>
    <property type="evidence" value="ECO:0007669"/>
    <property type="project" value="UniProtKB-EC"/>
</dbReference>
<protein>
    <recommendedName>
        <fullName evidence="2 8">Beta-glucosidase</fullName>
        <ecNumber evidence="2 8">3.2.1.21</ecNumber>
    </recommendedName>
</protein>
<comment type="similarity">
    <text evidence="1 8">Belongs to the glycosyl hydrolase 1 family.</text>
</comment>
<sequence>MNRKTMQPSDATPATDTALIRDLIATLPAGFQWGSATSAAQIEGAAREDGKGESIWDRFCAQPGRIKDASNIDVACDHYHRYGEDVDLMKWLGLDAYRFSFAWPRVQPLGRGAWNEAGFAFYDRLIDKLLEAGIRPHATLYHWDLPQALDDGIGGWLSRDVVPLFADYAAEVARRFGDRLGSIATLNEPWCSATLGYETAQFAPGHTSRAEAAQVSHHLLMAHGAAIQAMRAVGSKAELGIVLNFTPSFPAEPLLEADRRAARIDDGLSTRWYMDPVFRGQYPADVIEYLGADAPKIQPGDLALIQQPLDFLGVNFYTRSFISTQQPAVAPPGELGFTDMGWEIYPQALTQHLLRITREYTPPPLYITENGMANADSVVNGTVPDKERIAYLRSHLSALAQAVALGADVRGYFYWSLLDNFEWNSGYLKRFGLFHVDYATQQRLAKDSAHWYRDVIRQYRQP</sequence>
<evidence type="ECO:0000256" key="3">
    <source>
        <dbReference type="ARBA" id="ARBA00022801"/>
    </source>
</evidence>
<keyword evidence="5" id="KW-0119">Carbohydrate metabolism</keyword>
<dbReference type="GO" id="GO:0030245">
    <property type="term" value="P:cellulose catabolic process"/>
    <property type="evidence" value="ECO:0007669"/>
    <property type="project" value="UniProtKB-KW"/>
</dbReference>
<dbReference type="Gene3D" id="3.20.20.80">
    <property type="entry name" value="Glycosidases"/>
    <property type="match status" value="1"/>
</dbReference>
<evidence type="ECO:0000256" key="6">
    <source>
        <dbReference type="ARBA" id="ARBA00023295"/>
    </source>
</evidence>
<evidence type="ECO:0000256" key="8">
    <source>
        <dbReference type="RuleBase" id="RU361175"/>
    </source>
</evidence>
<dbReference type="PATRIC" id="fig|76731.3.peg.4584"/>
<dbReference type="EMBL" id="CP013729">
    <property type="protein sequence ID" value="ALV08916.1"/>
    <property type="molecule type" value="Genomic_DNA"/>
</dbReference>
<dbReference type="PROSITE" id="PS00572">
    <property type="entry name" value="GLYCOSYL_HYDROL_F1_1"/>
    <property type="match status" value="1"/>
</dbReference>
<dbReference type="PRINTS" id="PR00131">
    <property type="entry name" value="GLHYDRLASE1"/>
</dbReference>
<dbReference type="InterPro" id="IPR001360">
    <property type="entry name" value="Glyco_hydro_1"/>
</dbReference>
<dbReference type="RefSeq" id="WP_232309862.1">
    <property type="nucleotide sequence ID" value="NZ_CP013729.1"/>
</dbReference>
<evidence type="ECO:0000313" key="10">
    <source>
        <dbReference type="Proteomes" id="UP000060699"/>
    </source>
</evidence>
<keyword evidence="6 8" id="KW-0326">Glycosidase</keyword>
<dbReference type="Pfam" id="PF00232">
    <property type="entry name" value="Glyco_hydro_1"/>
    <property type="match status" value="1"/>
</dbReference>
<accession>A0A0U3N3Y9</accession>
<reference evidence="9 10" key="1">
    <citation type="submission" date="2015-12" db="EMBL/GenBank/DDBJ databases">
        <title>Complete genome of Roseateles depolymerans KCTC 42856.</title>
        <authorList>
            <person name="Kim K.M."/>
        </authorList>
    </citation>
    <scope>NUCLEOTIDE SEQUENCE [LARGE SCALE GENOMIC DNA]</scope>
    <source>
        <strain evidence="9 10">KCTC 42856</strain>
    </source>
</reference>
<keyword evidence="7" id="KW-0624">Polysaccharide degradation</keyword>
<organism evidence="9 10">
    <name type="scientific">Roseateles depolymerans</name>
    <dbReference type="NCBI Taxonomy" id="76731"/>
    <lineage>
        <taxon>Bacteria</taxon>
        <taxon>Pseudomonadati</taxon>
        <taxon>Pseudomonadota</taxon>
        <taxon>Betaproteobacteria</taxon>
        <taxon>Burkholderiales</taxon>
        <taxon>Sphaerotilaceae</taxon>
        <taxon>Roseateles</taxon>
    </lineage>
</organism>
<dbReference type="STRING" id="76731.RD2015_4475"/>
<dbReference type="Proteomes" id="UP000060699">
    <property type="component" value="Chromosome"/>
</dbReference>
<gene>
    <name evidence="9" type="ORF">RD2015_4475</name>
</gene>
<dbReference type="InterPro" id="IPR018120">
    <property type="entry name" value="Glyco_hydro_1_AS"/>
</dbReference>
<dbReference type="InterPro" id="IPR017736">
    <property type="entry name" value="Glyco_hydro_1_beta-glucosidase"/>
</dbReference>
<dbReference type="SUPFAM" id="SSF51445">
    <property type="entry name" value="(Trans)glycosidases"/>
    <property type="match status" value="1"/>
</dbReference>
<keyword evidence="3 8" id="KW-0378">Hydrolase</keyword>
<dbReference type="PANTHER" id="PTHR10353">
    <property type="entry name" value="GLYCOSYL HYDROLASE"/>
    <property type="match status" value="1"/>
</dbReference>